<dbReference type="SMART" id="SM00175">
    <property type="entry name" value="RAB"/>
    <property type="match status" value="1"/>
</dbReference>
<dbReference type="Proteomes" id="UP001162131">
    <property type="component" value="Unassembled WGS sequence"/>
</dbReference>
<accession>A0AAU9JHU7</accession>
<organism evidence="3 4">
    <name type="scientific">Blepharisma stoltei</name>
    <dbReference type="NCBI Taxonomy" id="1481888"/>
    <lineage>
        <taxon>Eukaryota</taxon>
        <taxon>Sar</taxon>
        <taxon>Alveolata</taxon>
        <taxon>Ciliophora</taxon>
        <taxon>Postciliodesmatophora</taxon>
        <taxon>Heterotrichea</taxon>
        <taxon>Heterotrichida</taxon>
        <taxon>Blepharismidae</taxon>
        <taxon>Blepharisma</taxon>
    </lineage>
</organism>
<dbReference type="PANTHER" id="PTHR47977">
    <property type="entry name" value="RAS-RELATED PROTEIN RAB"/>
    <property type="match status" value="1"/>
</dbReference>
<protein>
    <submittedName>
        <fullName evidence="3">Uncharacterized protein</fullName>
    </submittedName>
</protein>
<dbReference type="InterPro" id="IPR001806">
    <property type="entry name" value="Small_GTPase"/>
</dbReference>
<dbReference type="GO" id="GO:0003924">
    <property type="term" value="F:GTPase activity"/>
    <property type="evidence" value="ECO:0007669"/>
    <property type="project" value="InterPro"/>
</dbReference>
<sequence length="85" mass="9518">MAEVKRKAPANTFTVLVGNKVDSLEERCTTSDEAAYKAKEWGAMYAEVSAKTGENINNFFTKIARKLIEREFLTPQAEEVSDNVD</sequence>
<keyword evidence="2" id="KW-0342">GTP-binding</keyword>
<gene>
    <name evidence="3" type="ORF">BSTOLATCC_MIC37992</name>
</gene>
<dbReference type="GO" id="GO:0005525">
    <property type="term" value="F:GTP binding"/>
    <property type="evidence" value="ECO:0007669"/>
    <property type="project" value="UniProtKB-KW"/>
</dbReference>
<evidence type="ECO:0000256" key="1">
    <source>
        <dbReference type="ARBA" id="ARBA00022741"/>
    </source>
</evidence>
<dbReference type="SUPFAM" id="SSF52540">
    <property type="entry name" value="P-loop containing nucleoside triphosphate hydrolases"/>
    <property type="match status" value="1"/>
</dbReference>
<evidence type="ECO:0000313" key="3">
    <source>
        <dbReference type="EMBL" id="CAG9325248.1"/>
    </source>
</evidence>
<dbReference type="AlphaFoldDB" id="A0AAU9JHU7"/>
<dbReference type="InterPro" id="IPR050227">
    <property type="entry name" value="Rab"/>
</dbReference>
<name>A0AAU9JHU7_9CILI</name>
<dbReference type="PROSITE" id="PS51419">
    <property type="entry name" value="RAB"/>
    <property type="match status" value="1"/>
</dbReference>
<evidence type="ECO:0000256" key="2">
    <source>
        <dbReference type="ARBA" id="ARBA00023134"/>
    </source>
</evidence>
<evidence type="ECO:0000313" key="4">
    <source>
        <dbReference type="Proteomes" id="UP001162131"/>
    </source>
</evidence>
<proteinExistence type="predicted"/>
<reference evidence="3" key="1">
    <citation type="submission" date="2021-09" db="EMBL/GenBank/DDBJ databases">
        <authorList>
            <consortium name="AG Swart"/>
            <person name="Singh M."/>
            <person name="Singh A."/>
            <person name="Seah K."/>
            <person name="Emmerich C."/>
        </authorList>
    </citation>
    <scope>NUCLEOTIDE SEQUENCE</scope>
    <source>
        <strain evidence="3">ATCC30299</strain>
    </source>
</reference>
<dbReference type="Gene3D" id="3.40.50.300">
    <property type="entry name" value="P-loop containing nucleotide triphosphate hydrolases"/>
    <property type="match status" value="1"/>
</dbReference>
<dbReference type="Pfam" id="PF00071">
    <property type="entry name" value="Ras"/>
    <property type="match status" value="1"/>
</dbReference>
<keyword evidence="4" id="KW-1185">Reference proteome</keyword>
<dbReference type="InterPro" id="IPR027417">
    <property type="entry name" value="P-loop_NTPase"/>
</dbReference>
<comment type="caution">
    <text evidence="3">The sequence shown here is derived from an EMBL/GenBank/DDBJ whole genome shotgun (WGS) entry which is preliminary data.</text>
</comment>
<dbReference type="EMBL" id="CAJZBQ010000037">
    <property type="protein sequence ID" value="CAG9325248.1"/>
    <property type="molecule type" value="Genomic_DNA"/>
</dbReference>
<keyword evidence="1" id="KW-0547">Nucleotide-binding</keyword>
<dbReference type="PRINTS" id="PR00449">
    <property type="entry name" value="RASTRNSFRMNG"/>
</dbReference>